<evidence type="ECO:0008006" key="4">
    <source>
        <dbReference type="Google" id="ProtNLM"/>
    </source>
</evidence>
<sequence length="316" mass="34888">MRGLSERQFQLVLCESERSTYSLAVKMDRASQALAKGVPEGMPRSYRSLEDYHGVSSSTLQRRNAGGRSMEDKAESQLYLWPSEAKAVIDFALQMAALGQPLRMKHMRSLAFKATRHRAPENRPSKPPGKNWPKAFEQRYPDLKARREKGLDWNRHRNNIHEKNVLAPTLGMAEADLRPPNQGSSKMLTGVPSHDYNPTYREQVDGLERGGVNAIGKEHFTSLYSAARVKAFAPRNIKAGYAASVLVPFNPERVLRGIPKPTAVLTVATSDTVPPCPRAVPLEAPNTPTTSKTTAALASLHNQIVQQDIGALDKAS</sequence>
<evidence type="ECO:0000313" key="2">
    <source>
        <dbReference type="EMBL" id="KAF2849421.1"/>
    </source>
</evidence>
<protein>
    <recommendedName>
        <fullName evidence="4">HTH CENPB-type domain-containing protein</fullName>
    </recommendedName>
</protein>
<feature type="region of interest" description="Disordered" evidence="1">
    <location>
        <begin position="115"/>
        <end position="135"/>
    </location>
</feature>
<dbReference type="EMBL" id="MU006311">
    <property type="protein sequence ID" value="KAF2849421.1"/>
    <property type="molecule type" value="Genomic_DNA"/>
</dbReference>
<dbReference type="Proteomes" id="UP000799423">
    <property type="component" value="Unassembled WGS sequence"/>
</dbReference>
<reference evidence="2" key="1">
    <citation type="submission" date="2020-01" db="EMBL/GenBank/DDBJ databases">
        <authorList>
            <consortium name="DOE Joint Genome Institute"/>
            <person name="Haridas S."/>
            <person name="Albert R."/>
            <person name="Binder M."/>
            <person name="Bloem J."/>
            <person name="Labutti K."/>
            <person name="Salamov A."/>
            <person name="Andreopoulos B."/>
            <person name="Baker S.E."/>
            <person name="Barry K."/>
            <person name="Bills G."/>
            <person name="Bluhm B.H."/>
            <person name="Cannon C."/>
            <person name="Castanera R."/>
            <person name="Culley D.E."/>
            <person name="Daum C."/>
            <person name="Ezra D."/>
            <person name="Gonzalez J.B."/>
            <person name="Henrissat B."/>
            <person name="Kuo A."/>
            <person name="Liang C."/>
            <person name="Lipzen A."/>
            <person name="Lutzoni F."/>
            <person name="Magnuson J."/>
            <person name="Mondo S."/>
            <person name="Nolan M."/>
            <person name="Ohm R."/>
            <person name="Pangilinan J."/>
            <person name="Park H.-J."/>
            <person name="Ramirez L."/>
            <person name="Alfaro M."/>
            <person name="Sun H."/>
            <person name="Tritt A."/>
            <person name="Yoshinaga Y."/>
            <person name="Zwiers L.-H."/>
            <person name="Turgeon B.G."/>
            <person name="Goodwin S.B."/>
            <person name="Spatafora J.W."/>
            <person name="Crous P.W."/>
            <person name="Grigoriev I.V."/>
        </authorList>
    </citation>
    <scope>NUCLEOTIDE SEQUENCE</scope>
    <source>
        <strain evidence="2">IPT5</strain>
    </source>
</reference>
<dbReference type="OrthoDB" id="5420958at2759"/>
<proteinExistence type="predicted"/>
<name>A0A6A7B1N0_9PLEO</name>
<evidence type="ECO:0000313" key="3">
    <source>
        <dbReference type="Proteomes" id="UP000799423"/>
    </source>
</evidence>
<keyword evidence="3" id="KW-1185">Reference proteome</keyword>
<gene>
    <name evidence="2" type="ORF">T440DRAFT_508609</name>
</gene>
<dbReference type="AlphaFoldDB" id="A0A6A7B1N0"/>
<evidence type="ECO:0000256" key="1">
    <source>
        <dbReference type="SAM" id="MobiDB-lite"/>
    </source>
</evidence>
<organism evidence="2 3">
    <name type="scientific">Plenodomus tracheiphilus IPT5</name>
    <dbReference type="NCBI Taxonomy" id="1408161"/>
    <lineage>
        <taxon>Eukaryota</taxon>
        <taxon>Fungi</taxon>
        <taxon>Dikarya</taxon>
        <taxon>Ascomycota</taxon>
        <taxon>Pezizomycotina</taxon>
        <taxon>Dothideomycetes</taxon>
        <taxon>Pleosporomycetidae</taxon>
        <taxon>Pleosporales</taxon>
        <taxon>Pleosporineae</taxon>
        <taxon>Leptosphaeriaceae</taxon>
        <taxon>Plenodomus</taxon>
    </lineage>
</organism>
<feature type="region of interest" description="Disordered" evidence="1">
    <location>
        <begin position="174"/>
        <end position="196"/>
    </location>
</feature>
<accession>A0A6A7B1N0</accession>